<dbReference type="EMBL" id="GBRH01212211">
    <property type="protein sequence ID" value="JAD85684.1"/>
    <property type="molecule type" value="Transcribed_RNA"/>
</dbReference>
<sequence>MCTSLIHPKLPTIFYNNNNNNKANHLLCKKN</sequence>
<name>A0A0A9DAU8_ARUDO</name>
<reference evidence="1" key="2">
    <citation type="journal article" date="2015" name="Data Brief">
        <title>Shoot transcriptome of the giant reed, Arundo donax.</title>
        <authorList>
            <person name="Barrero R.A."/>
            <person name="Guerrero F.D."/>
            <person name="Moolhuijzen P."/>
            <person name="Goolsby J.A."/>
            <person name="Tidwell J."/>
            <person name="Bellgard S.E."/>
            <person name="Bellgard M.I."/>
        </authorList>
    </citation>
    <scope>NUCLEOTIDE SEQUENCE</scope>
    <source>
        <tissue evidence="1">Shoot tissue taken approximately 20 cm above the soil surface</tissue>
    </source>
</reference>
<protein>
    <submittedName>
        <fullName evidence="1">Uncharacterized protein</fullName>
    </submittedName>
</protein>
<accession>A0A0A9DAU8</accession>
<reference evidence="1" key="1">
    <citation type="submission" date="2014-09" db="EMBL/GenBank/DDBJ databases">
        <authorList>
            <person name="Magalhaes I.L.F."/>
            <person name="Oliveira U."/>
            <person name="Santos F.R."/>
            <person name="Vidigal T.H.D.A."/>
            <person name="Brescovit A.D."/>
            <person name="Santos A.J."/>
        </authorList>
    </citation>
    <scope>NUCLEOTIDE SEQUENCE</scope>
    <source>
        <tissue evidence="1">Shoot tissue taken approximately 20 cm above the soil surface</tissue>
    </source>
</reference>
<proteinExistence type="predicted"/>
<dbReference type="AlphaFoldDB" id="A0A0A9DAU8"/>
<evidence type="ECO:0000313" key="1">
    <source>
        <dbReference type="EMBL" id="JAD85684.1"/>
    </source>
</evidence>
<organism evidence="1">
    <name type="scientific">Arundo donax</name>
    <name type="common">Giant reed</name>
    <name type="synonym">Donax arundinaceus</name>
    <dbReference type="NCBI Taxonomy" id="35708"/>
    <lineage>
        <taxon>Eukaryota</taxon>
        <taxon>Viridiplantae</taxon>
        <taxon>Streptophyta</taxon>
        <taxon>Embryophyta</taxon>
        <taxon>Tracheophyta</taxon>
        <taxon>Spermatophyta</taxon>
        <taxon>Magnoliopsida</taxon>
        <taxon>Liliopsida</taxon>
        <taxon>Poales</taxon>
        <taxon>Poaceae</taxon>
        <taxon>PACMAD clade</taxon>
        <taxon>Arundinoideae</taxon>
        <taxon>Arundineae</taxon>
        <taxon>Arundo</taxon>
    </lineage>
</organism>